<proteinExistence type="predicted"/>
<gene>
    <name evidence="3" type="ORF">GCM10009117_23460</name>
</gene>
<reference evidence="4" key="1">
    <citation type="journal article" date="2019" name="Int. J. Syst. Evol. Microbiol.">
        <title>The Global Catalogue of Microorganisms (GCM) 10K type strain sequencing project: providing services to taxonomists for standard genome sequencing and annotation.</title>
        <authorList>
            <consortium name="The Broad Institute Genomics Platform"/>
            <consortium name="The Broad Institute Genome Sequencing Center for Infectious Disease"/>
            <person name="Wu L."/>
            <person name="Ma J."/>
        </authorList>
    </citation>
    <scope>NUCLEOTIDE SEQUENCE [LARGE SCALE GENOMIC DNA]</scope>
    <source>
        <strain evidence="4">JCM 16082</strain>
    </source>
</reference>
<comment type="caution">
    <text evidence="3">The sequence shown here is derived from an EMBL/GenBank/DDBJ whole genome shotgun (WGS) entry which is preliminary data.</text>
</comment>
<keyword evidence="1" id="KW-0732">Signal</keyword>
<feature type="domain" description="Secretion system C-terminal sorting" evidence="2">
    <location>
        <begin position="74"/>
        <end position="145"/>
    </location>
</feature>
<evidence type="ECO:0000259" key="2">
    <source>
        <dbReference type="Pfam" id="PF18962"/>
    </source>
</evidence>
<organism evidence="3 4">
    <name type="scientific">Gangjinia marincola</name>
    <dbReference type="NCBI Taxonomy" id="578463"/>
    <lineage>
        <taxon>Bacteria</taxon>
        <taxon>Pseudomonadati</taxon>
        <taxon>Bacteroidota</taxon>
        <taxon>Flavobacteriia</taxon>
        <taxon>Flavobacteriales</taxon>
        <taxon>Flavobacteriaceae</taxon>
        <taxon>Gangjinia</taxon>
    </lineage>
</organism>
<dbReference type="Pfam" id="PF18962">
    <property type="entry name" value="Por_Secre_tail"/>
    <property type="match status" value="1"/>
</dbReference>
<evidence type="ECO:0000313" key="3">
    <source>
        <dbReference type="EMBL" id="GAA0873199.1"/>
    </source>
</evidence>
<keyword evidence="4" id="KW-1185">Reference proteome</keyword>
<dbReference type="NCBIfam" id="TIGR04183">
    <property type="entry name" value="Por_Secre_tail"/>
    <property type="match status" value="1"/>
</dbReference>
<sequence length="151" mass="16350">MFGIAQAQSISQAVIGNSGTTLSNASTELNFTLGEPVVGNVSNATSVGQGFWNGAIAEITLSNDDFELINSTSVYPNPVIDRITITFEEMNNQTFELKLSDINGKQLLDESFENTMGRKEIDLSAFSGGIYFLRISNQGSQSSKTIKLIKQ</sequence>
<dbReference type="EMBL" id="BAAAFG010000016">
    <property type="protein sequence ID" value="GAA0873199.1"/>
    <property type="molecule type" value="Genomic_DNA"/>
</dbReference>
<dbReference type="Proteomes" id="UP001500507">
    <property type="component" value="Unassembled WGS sequence"/>
</dbReference>
<evidence type="ECO:0000313" key="4">
    <source>
        <dbReference type="Proteomes" id="UP001500507"/>
    </source>
</evidence>
<name>A0ABP3XUX0_9FLAO</name>
<accession>A0ABP3XUX0</accession>
<dbReference type="InterPro" id="IPR026444">
    <property type="entry name" value="Secre_tail"/>
</dbReference>
<evidence type="ECO:0000256" key="1">
    <source>
        <dbReference type="ARBA" id="ARBA00022729"/>
    </source>
</evidence>
<protein>
    <recommendedName>
        <fullName evidence="2">Secretion system C-terminal sorting domain-containing protein</fullName>
    </recommendedName>
</protein>